<evidence type="ECO:0000256" key="2">
    <source>
        <dbReference type="ARBA" id="ARBA00022694"/>
    </source>
</evidence>
<proteinExistence type="inferred from homology"/>
<dbReference type="STRING" id="29655.A0A0K9PS94"/>
<dbReference type="Proteomes" id="UP000036987">
    <property type="component" value="Unassembled WGS sequence"/>
</dbReference>
<dbReference type="InterPro" id="IPR020103">
    <property type="entry name" value="PsdUridine_synth_cat_dom_sf"/>
</dbReference>
<evidence type="ECO:0000259" key="5">
    <source>
        <dbReference type="Pfam" id="PF01416"/>
    </source>
</evidence>
<evidence type="ECO:0000256" key="3">
    <source>
        <dbReference type="ARBA" id="ARBA00023235"/>
    </source>
</evidence>
<dbReference type="EC" id="5.4.99.12" evidence="4"/>
<accession>A0A0K9PS94</accession>
<keyword evidence="3 4" id="KW-0413">Isomerase</keyword>
<feature type="domain" description="Pseudouridine synthase I TruA alpha/beta" evidence="5">
    <location>
        <begin position="384"/>
        <end position="468"/>
    </location>
</feature>
<gene>
    <name evidence="6" type="ORF">ZOSMA_189G00480</name>
</gene>
<organism evidence="6 7">
    <name type="scientific">Zostera marina</name>
    <name type="common">Eelgrass</name>
    <dbReference type="NCBI Taxonomy" id="29655"/>
    <lineage>
        <taxon>Eukaryota</taxon>
        <taxon>Viridiplantae</taxon>
        <taxon>Streptophyta</taxon>
        <taxon>Embryophyta</taxon>
        <taxon>Tracheophyta</taxon>
        <taxon>Spermatophyta</taxon>
        <taxon>Magnoliopsida</taxon>
        <taxon>Liliopsida</taxon>
        <taxon>Zosteraceae</taxon>
        <taxon>Zostera</taxon>
    </lineage>
</organism>
<dbReference type="InterPro" id="IPR001406">
    <property type="entry name" value="PsdUridine_synth_TruA"/>
</dbReference>
<evidence type="ECO:0000313" key="7">
    <source>
        <dbReference type="Proteomes" id="UP000036987"/>
    </source>
</evidence>
<protein>
    <recommendedName>
        <fullName evidence="4">tRNA pseudouridine synthase</fullName>
        <ecNumber evidence="4">5.4.99.12</ecNumber>
    </recommendedName>
</protein>
<sequence length="478" mass="53831">MLLRSPNIIGGSAPAASVIFALSAADSLTKSKAILRSCSMGKEAEEEEEEKVYAHYNHTDSCKHLRWTARESYEFMEKRPWHEINDFYSNLVIGHYSLSYLFGPSKELQIKNAVNRCGDLPESADSLKEFKKFTEDRRGRWQRLTFKIVLSYHGGSFDGWQKQPGLNTVQGVLENSLGGFVDEKKAQQLKERLLPVEPSVSVAGRTDKGVSALQQICSFYTWKKDIDTKDIEDDVNNVAPGKIRALVVSKVSRDFHPNFSAKWRRYLYIFPLKDEDGPVTVNEQSISCDTVLSDKDLEENRCIEDSLDEEPKKEVADFNQVNSNGASNTMNDESQMKPKCFSVSKVNQLMRQLEGKSLSYKIFSRDTKASRSTGPATECYLFHARAVETILPCETKVDAGRQRVMCVELVANRFLRKMVRVLVSTAIREAAAGADDKALLRLMDATCRRATAPPAPPDGLCLVEVGYEEFIQDFCLII</sequence>
<comment type="similarity">
    <text evidence="1 4">Belongs to the tRNA pseudouridine synthase TruA family.</text>
</comment>
<dbReference type="Gene3D" id="3.30.70.580">
    <property type="entry name" value="Pseudouridine synthase I, catalytic domain, N-terminal subdomain"/>
    <property type="match status" value="1"/>
</dbReference>
<dbReference type="AlphaFoldDB" id="A0A0K9PS94"/>
<dbReference type="Pfam" id="PF01416">
    <property type="entry name" value="PseudoU_synth_1"/>
    <property type="match status" value="1"/>
</dbReference>
<dbReference type="GO" id="GO:0160147">
    <property type="term" value="F:tRNA pseudouridine(38-40) synthase activity"/>
    <property type="evidence" value="ECO:0007669"/>
    <property type="project" value="UniProtKB-EC"/>
</dbReference>
<comment type="caution">
    <text evidence="6">The sequence shown here is derived from an EMBL/GenBank/DDBJ whole genome shotgun (WGS) entry which is preliminary data.</text>
</comment>
<dbReference type="GO" id="GO:0003723">
    <property type="term" value="F:RNA binding"/>
    <property type="evidence" value="ECO:0007669"/>
    <property type="project" value="InterPro"/>
</dbReference>
<evidence type="ECO:0000256" key="4">
    <source>
        <dbReference type="RuleBase" id="RU003792"/>
    </source>
</evidence>
<keyword evidence="7" id="KW-1185">Reference proteome</keyword>
<dbReference type="InterPro" id="IPR020094">
    <property type="entry name" value="TruA/RsuA/RluB/E/F_N"/>
</dbReference>
<evidence type="ECO:0000313" key="6">
    <source>
        <dbReference type="EMBL" id="KMZ71087.1"/>
    </source>
</evidence>
<dbReference type="InterPro" id="IPR020097">
    <property type="entry name" value="PsdUridine_synth_TruA_a/b_dom"/>
</dbReference>
<dbReference type="InterPro" id="IPR020095">
    <property type="entry name" value="PsdUridine_synth_TruA_C"/>
</dbReference>
<dbReference type="GO" id="GO:0031119">
    <property type="term" value="P:tRNA pseudouridine synthesis"/>
    <property type="evidence" value="ECO:0000318"/>
    <property type="project" value="GO_Central"/>
</dbReference>
<keyword evidence="2 4" id="KW-0819">tRNA processing</keyword>
<dbReference type="OrthoDB" id="271910at2759"/>
<dbReference type="PANTHER" id="PTHR11142:SF10">
    <property type="entry name" value="TRNA PSEUDOURIDINE SYNTHASE"/>
    <property type="match status" value="1"/>
</dbReference>
<dbReference type="PANTHER" id="PTHR11142">
    <property type="entry name" value="PSEUDOURIDYLATE SYNTHASE"/>
    <property type="match status" value="1"/>
</dbReference>
<dbReference type="Gene3D" id="3.30.70.660">
    <property type="entry name" value="Pseudouridine synthase I, catalytic domain, C-terminal subdomain"/>
    <property type="match status" value="1"/>
</dbReference>
<dbReference type="GO" id="GO:0009982">
    <property type="term" value="F:pseudouridine synthase activity"/>
    <property type="evidence" value="ECO:0000318"/>
    <property type="project" value="GO_Central"/>
</dbReference>
<comment type="catalytic activity">
    <reaction evidence="4">
        <text>uridine(38/39/40) in tRNA = pseudouridine(38/39/40) in tRNA</text>
        <dbReference type="Rhea" id="RHEA:22376"/>
        <dbReference type="Rhea" id="RHEA-COMP:10085"/>
        <dbReference type="Rhea" id="RHEA-COMP:10087"/>
        <dbReference type="ChEBI" id="CHEBI:65314"/>
        <dbReference type="ChEBI" id="CHEBI:65315"/>
        <dbReference type="EC" id="5.4.99.12"/>
    </reaction>
</comment>
<evidence type="ECO:0000256" key="1">
    <source>
        <dbReference type="ARBA" id="ARBA00009375"/>
    </source>
</evidence>
<reference evidence="7" key="1">
    <citation type="journal article" date="2016" name="Nature">
        <title>The genome of the seagrass Zostera marina reveals angiosperm adaptation to the sea.</title>
        <authorList>
            <person name="Olsen J.L."/>
            <person name="Rouze P."/>
            <person name="Verhelst B."/>
            <person name="Lin Y.-C."/>
            <person name="Bayer T."/>
            <person name="Collen J."/>
            <person name="Dattolo E."/>
            <person name="De Paoli E."/>
            <person name="Dittami S."/>
            <person name="Maumus F."/>
            <person name="Michel G."/>
            <person name="Kersting A."/>
            <person name="Lauritano C."/>
            <person name="Lohaus R."/>
            <person name="Toepel M."/>
            <person name="Tonon T."/>
            <person name="Vanneste K."/>
            <person name="Amirebrahimi M."/>
            <person name="Brakel J."/>
            <person name="Bostroem C."/>
            <person name="Chovatia M."/>
            <person name="Grimwood J."/>
            <person name="Jenkins J.W."/>
            <person name="Jueterbock A."/>
            <person name="Mraz A."/>
            <person name="Stam W.T."/>
            <person name="Tice H."/>
            <person name="Bornberg-Bauer E."/>
            <person name="Green P.J."/>
            <person name="Pearson G.A."/>
            <person name="Procaccini G."/>
            <person name="Duarte C.M."/>
            <person name="Schmutz J."/>
            <person name="Reusch T.B.H."/>
            <person name="Van de Peer Y."/>
        </authorList>
    </citation>
    <scope>NUCLEOTIDE SEQUENCE [LARGE SCALE GENOMIC DNA]</scope>
    <source>
        <strain evidence="7">cv. Finnish</strain>
    </source>
</reference>
<name>A0A0K9PS94_ZOSMR</name>
<dbReference type="EMBL" id="LFYR01000691">
    <property type="protein sequence ID" value="KMZ71087.1"/>
    <property type="molecule type" value="Genomic_DNA"/>
</dbReference>
<dbReference type="SUPFAM" id="SSF55120">
    <property type="entry name" value="Pseudouridine synthase"/>
    <property type="match status" value="1"/>
</dbReference>
<dbReference type="OMA" id="GYTEFDP"/>